<keyword evidence="3 5" id="KW-1133">Transmembrane helix</keyword>
<evidence type="ECO:0000256" key="5">
    <source>
        <dbReference type="SAM" id="Phobius"/>
    </source>
</evidence>
<evidence type="ECO:0008006" key="8">
    <source>
        <dbReference type="Google" id="ProtNLM"/>
    </source>
</evidence>
<feature type="transmembrane region" description="Helical" evidence="5">
    <location>
        <begin position="305"/>
        <end position="332"/>
    </location>
</feature>
<evidence type="ECO:0000256" key="4">
    <source>
        <dbReference type="ARBA" id="ARBA00023136"/>
    </source>
</evidence>
<dbReference type="Proteomes" id="UP000053617">
    <property type="component" value="Unassembled WGS sequence"/>
</dbReference>
<feature type="transmembrane region" description="Helical" evidence="5">
    <location>
        <begin position="441"/>
        <end position="462"/>
    </location>
</feature>
<organism evidence="6 7">
    <name type="scientific">Rhinocladiella mackenziei CBS 650.93</name>
    <dbReference type="NCBI Taxonomy" id="1442369"/>
    <lineage>
        <taxon>Eukaryota</taxon>
        <taxon>Fungi</taxon>
        <taxon>Dikarya</taxon>
        <taxon>Ascomycota</taxon>
        <taxon>Pezizomycotina</taxon>
        <taxon>Eurotiomycetes</taxon>
        <taxon>Chaetothyriomycetidae</taxon>
        <taxon>Chaetothyriales</taxon>
        <taxon>Herpotrichiellaceae</taxon>
        <taxon>Rhinocladiella</taxon>
    </lineage>
</organism>
<feature type="transmembrane region" description="Helical" evidence="5">
    <location>
        <begin position="45"/>
        <end position="66"/>
    </location>
</feature>
<sequence length="468" mass="50851">MDPSDNIDDHEAIGETTSLLNDERRHSHDDDSIQLIAAKHLSYRVLPLAAISALAMAATSATTIFAYASLLCEDPKNCNDSETNRYAGYVAIATYIANLGGAMTLGFLSRLSRRNRKMGLLVWMICRSMSVVMLTFGVWIKSIAVALSGRIFEGLASDNLLHFNLNAIYVQSGDSKLASKLIGTSFALYMTGISVSPFIAGLFEDFTVSFILALMLFGVTIGYLAVFIRSPSSERNGKDTESRIFTGCSEIPRMLSPQYFLSGRRPLLFTAISLGLYNCVQSYAFPAMMVTASIRFHFTGRENGYLLSLSHMIATIYVLGTLYVVPWAVRYLSLQGLGKMCAVIQRGQRDPIMAVLSLLMQISSMLTIALASHVWQVYLTAALVALGLATPSFVKADVASLFAVEDRPAAMAALAMAETMGSIASPVLLGSIQTFLPKQTVFFVAAGILGFALAFFGMRLLLTHSSSR</sequence>
<dbReference type="InterPro" id="IPR036259">
    <property type="entry name" value="MFS_trans_sf"/>
</dbReference>
<feature type="transmembrane region" description="Helical" evidence="5">
    <location>
        <begin position="408"/>
        <end position="429"/>
    </location>
</feature>
<evidence type="ECO:0000313" key="6">
    <source>
        <dbReference type="EMBL" id="KIX09589.1"/>
    </source>
</evidence>
<feature type="transmembrane region" description="Helical" evidence="5">
    <location>
        <begin position="267"/>
        <end position="285"/>
    </location>
</feature>
<feature type="transmembrane region" description="Helical" evidence="5">
    <location>
        <begin position="352"/>
        <end position="371"/>
    </location>
</feature>
<keyword evidence="4 5" id="KW-0472">Membrane</keyword>
<evidence type="ECO:0000256" key="2">
    <source>
        <dbReference type="ARBA" id="ARBA00022692"/>
    </source>
</evidence>
<dbReference type="AlphaFoldDB" id="A0A0D2IU54"/>
<reference evidence="6 7" key="1">
    <citation type="submission" date="2015-01" db="EMBL/GenBank/DDBJ databases">
        <title>The Genome Sequence of Rhinocladiella mackenzie CBS 650.93.</title>
        <authorList>
            <consortium name="The Broad Institute Genomics Platform"/>
            <person name="Cuomo C."/>
            <person name="de Hoog S."/>
            <person name="Gorbushina A."/>
            <person name="Stielow B."/>
            <person name="Teixiera M."/>
            <person name="Abouelleil A."/>
            <person name="Chapman S.B."/>
            <person name="Priest M."/>
            <person name="Young S.K."/>
            <person name="Wortman J."/>
            <person name="Nusbaum C."/>
            <person name="Birren B."/>
        </authorList>
    </citation>
    <scope>NUCLEOTIDE SEQUENCE [LARGE SCALE GENOMIC DNA]</scope>
    <source>
        <strain evidence="6 7">CBS 650.93</strain>
    </source>
</reference>
<feature type="transmembrane region" description="Helical" evidence="5">
    <location>
        <begin position="206"/>
        <end position="228"/>
    </location>
</feature>
<keyword evidence="7" id="KW-1185">Reference proteome</keyword>
<dbReference type="HOGENOM" id="CLU_571332_0_0_1"/>
<gene>
    <name evidence="6" type="ORF">Z518_00669</name>
</gene>
<comment type="subcellular location">
    <subcellularLocation>
        <location evidence="1">Membrane</location>
        <topology evidence="1">Multi-pass membrane protein</topology>
    </subcellularLocation>
</comment>
<name>A0A0D2IU54_9EURO</name>
<evidence type="ECO:0000256" key="3">
    <source>
        <dbReference type="ARBA" id="ARBA00022989"/>
    </source>
</evidence>
<dbReference type="Gene3D" id="1.20.1250.20">
    <property type="entry name" value="MFS general substrate transporter like domains"/>
    <property type="match status" value="1"/>
</dbReference>
<dbReference type="VEuPathDB" id="FungiDB:Z518_00669"/>
<accession>A0A0D2IU54</accession>
<keyword evidence="2 5" id="KW-0812">Transmembrane</keyword>
<dbReference type="SUPFAM" id="SSF103473">
    <property type="entry name" value="MFS general substrate transporter"/>
    <property type="match status" value="1"/>
</dbReference>
<dbReference type="GeneID" id="25288740"/>
<evidence type="ECO:0000256" key="1">
    <source>
        <dbReference type="ARBA" id="ARBA00004141"/>
    </source>
</evidence>
<evidence type="ECO:0000313" key="7">
    <source>
        <dbReference type="Proteomes" id="UP000053617"/>
    </source>
</evidence>
<dbReference type="PANTHER" id="PTHR23507:SF1">
    <property type="entry name" value="FI18259P1-RELATED"/>
    <property type="match status" value="1"/>
</dbReference>
<protein>
    <recommendedName>
        <fullName evidence="8">Major facilitator superfamily (MFS) profile domain-containing protein</fullName>
    </recommendedName>
</protein>
<dbReference type="OrthoDB" id="5425648at2759"/>
<proteinExistence type="predicted"/>
<dbReference type="GO" id="GO:0016020">
    <property type="term" value="C:membrane"/>
    <property type="evidence" value="ECO:0007669"/>
    <property type="project" value="UniProtKB-SubCell"/>
</dbReference>
<dbReference type="RefSeq" id="XP_013276725.1">
    <property type="nucleotide sequence ID" value="XM_013421271.1"/>
</dbReference>
<feature type="transmembrane region" description="Helical" evidence="5">
    <location>
        <begin position="86"/>
        <end position="108"/>
    </location>
</feature>
<dbReference type="GO" id="GO:0022857">
    <property type="term" value="F:transmembrane transporter activity"/>
    <property type="evidence" value="ECO:0007669"/>
    <property type="project" value="TreeGrafter"/>
</dbReference>
<dbReference type="EMBL" id="KN847475">
    <property type="protein sequence ID" value="KIX09589.1"/>
    <property type="molecule type" value="Genomic_DNA"/>
</dbReference>
<dbReference type="PANTHER" id="PTHR23507">
    <property type="entry name" value="ZGC:174356"/>
    <property type="match status" value="1"/>
</dbReference>